<evidence type="ECO:0000256" key="1">
    <source>
        <dbReference type="ARBA" id="ARBA00004114"/>
    </source>
</evidence>
<gene>
    <name evidence="11 12 13 14 15" type="primary">HYLS1</name>
</gene>
<dbReference type="STRING" id="38654.A0A1U7SET0"/>
<keyword evidence="6" id="KW-0206">Cytoskeleton</keyword>
<dbReference type="KEGG" id="asn:102388886"/>
<dbReference type="InterPro" id="IPR026227">
    <property type="entry name" value="HYLS1"/>
</dbReference>
<dbReference type="AlphaFoldDB" id="A0A1U7SET0"/>
<dbReference type="RefSeq" id="XP_014380503.1">
    <property type="nucleotide sequence ID" value="XM_014525017.2"/>
</dbReference>
<evidence type="ECO:0000256" key="4">
    <source>
        <dbReference type="ARBA" id="ARBA00022490"/>
    </source>
</evidence>
<keyword evidence="4" id="KW-0963">Cytoplasm</keyword>
<dbReference type="RefSeq" id="XP_014380502.1">
    <property type="nucleotide sequence ID" value="XM_014525016.2"/>
</dbReference>
<dbReference type="Proteomes" id="UP000189705">
    <property type="component" value="Unplaced"/>
</dbReference>
<keyword evidence="5" id="KW-0970">Cilium biogenesis/degradation</keyword>
<dbReference type="InterPro" id="IPR052319">
    <property type="entry name" value="Centriolar_ciliogenesis_assoc"/>
</dbReference>
<evidence type="ECO:0000256" key="8">
    <source>
        <dbReference type="SAM" id="MobiDB-lite"/>
    </source>
</evidence>
<keyword evidence="10" id="KW-1185">Reference proteome</keyword>
<evidence type="ECO:0000313" key="15">
    <source>
        <dbReference type="RefSeq" id="XP_014380503.1"/>
    </source>
</evidence>
<feature type="region of interest" description="Disordered" evidence="8">
    <location>
        <begin position="101"/>
        <end position="127"/>
    </location>
</feature>
<evidence type="ECO:0000256" key="7">
    <source>
        <dbReference type="ARBA" id="ARBA00023273"/>
    </source>
</evidence>
<dbReference type="GO" id="GO:0060271">
    <property type="term" value="P:cilium assembly"/>
    <property type="evidence" value="ECO:0007669"/>
    <property type="project" value="TreeGrafter"/>
</dbReference>
<protein>
    <submittedName>
        <fullName evidence="11 12">Hydrolethalus syndrome protein 1</fullName>
    </submittedName>
</protein>
<dbReference type="PANTHER" id="PTHR34174">
    <property type="entry name" value="HYDROLETHALUS SYNDROME PROTEIN 1"/>
    <property type="match status" value="1"/>
</dbReference>
<evidence type="ECO:0000313" key="10">
    <source>
        <dbReference type="Proteomes" id="UP000189705"/>
    </source>
</evidence>
<dbReference type="GO" id="GO:0005814">
    <property type="term" value="C:centriole"/>
    <property type="evidence" value="ECO:0007669"/>
    <property type="project" value="UniProtKB-SubCell"/>
</dbReference>
<evidence type="ECO:0000259" key="9">
    <source>
        <dbReference type="Pfam" id="PF15311"/>
    </source>
</evidence>
<dbReference type="CTD" id="219844"/>
<evidence type="ECO:0000313" key="11">
    <source>
        <dbReference type="RefSeq" id="XP_006034384.1"/>
    </source>
</evidence>
<dbReference type="RefSeq" id="XP_006034384.1">
    <property type="nucleotide sequence ID" value="XM_006034322.3"/>
</dbReference>
<feature type="domain" description="Centriolar and ciliogenesis-associated protein HYLS1 C-terminal" evidence="9">
    <location>
        <begin position="204"/>
        <end position="292"/>
    </location>
</feature>
<feature type="compositionally biased region" description="Polar residues" evidence="8">
    <location>
        <begin position="72"/>
        <end position="87"/>
    </location>
</feature>
<dbReference type="PANTHER" id="PTHR34174:SF1">
    <property type="entry name" value="CENTRIOLAR AND CILIOGENESIS-ASSOCIATED PROTEIN HYLS1"/>
    <property type="match status" value="1"/>
</dbReference>
<accession>A0A1U7SET0</accession>
<evidence type="ECO:0000256" key="2">
    <source>
        <dbReference type="ARBA" id="ARBA00004138"/>
    </source>
</evidence>
<dbReference type="InterPro" id="IPR027918">
    <property type="entry name" value="HYLS1_C_dom"/>
</dbReference>
<evidence type="ECO:0000256" key="3">
    <source>
        <dbReference type="ARBA" id="ARBA00010091"/>
    </source>
</evidence>
<comment type="similarity">
    <text evidence="3">Belongs to the HYLS1 family.</text>
</comment>
<keyword evidence="7" id="KW-0966">Cell projection</keyword>
<dbReference type="RefSeq" id="XP_006034386.1">
    <property type="nucleotide sequence ID" value="XM_006034324.3"/>
</dbReference>
<reference evidence="12 13" key="1">
    <citation type="submission" date="2022-04" db="UniProtKB">
        <authorList>
            <consortium name="RefSeq"/>
        </authorList>
    </citation>
    <scope>IDENTIFICATION</scope>
</reference>
<dbReference type="eggNOG" id="ENOG502QVD7">
    <property type="taxonomic scope" value="Eukaryota"/>
</dbReference>
<proteinExistence type="inferred from homology"/>
<name>A0A1U7SET0_ALLSI</name>
<sequence length="303" mass="35052">MEALLGPDQYKWATMNHEEPMAAAAMAFTHLRAEQGNGDSLRRTWAPSHYDPYSKASVSSGIKPSLPLLMHQQTEQSMQSESLSEVPTGTRKPMMKRKVLRRRPNGEVEISDESAISEPETNDESGNEVWDLRRKLLHLLTHQEDSVAEIETEPCSSSPEKSFLDLLHNTHSHRHIPPFFPRDCQSQGSSAFEQDLPEQPKSFITPRLEQLGRNRGKTDRVARYLEYKRDWETFRIPGEDHRKELCWEIREQMLYKPNIPARSQRTYVPNNYLVPTEKKRSALRWEVRCDLANGLIPRKSFSS</sequence>
<feature type="region of interest" description="Disordered" evidence="8">
    <location>
        <begin position="72"/>
        <end position="91"/>
    </location>
</feature>
<evidence type="ECO:0000256" key="5">
    <source>
        <dbReference type="ARBA" id="ARBA00022794"/>
    </source>
</evidence>
<comment type="subcellular location">
    <subcellularLocation>
        <location evidence="2">Cell projection</location>
        <location evidence="2">Cilium</location>
    </subcellularLocation>
    <subcellularLocation>
        <location evidence="1">Cytoplasm</location>
        <location evidence="1">Cytoskeleton</location>
        <location evidence="1">Microtubule organizing center</location>
        <location evidence="1">Centrosome</location>
        <location evidence="1">Centriole</location>
    </subcellularLocation>
</comment>
<dbReference type="Pfam" id="PF15311">
    <property type="entry name" value="HYLS1_C"/>
    <property type="match status" value="1"/>
</dbReference>
<evidence type="ECO:0000256" key="6">
    <source>
        <dbReference type="ARBA" id="ARBA00023212"/>
    </source>
</evidence>
<dbReference type="GeneID" id="102388886"/>
<evidence type="ECO:0000313" key="12">
    <source>
        <dbReference type="RefSeq" id="XP_006034385.1"/>
    </source>
</evidence>
<dbReference type="GO" id="GO:0097730">
    <property type="term" value="C:non-motile cilium"/>
    <property type="evidence" value="ECO:0007669"/>
    <property type="project" value="TreeGrafter"/>
</dbReference>
<dbReference type="RefSeq" id="XP_006034385.1">
    <property type="nucleotide sequence ID" value="XM_006034323.3"/>
</dbReference>
<evidence type="ECO:0000313" key="13">
    <source>
        <dbReference type="RefSeq" id="XP_006034386.1"/>
    </source>
</evidence>
<evidence type="ECO:0000313" key="14">
    <source>
        <dbReference type="RefSeq" id="XP_014380502.1"/>
    </source>
</evidence>
<organism evidence="12">
    <name type="scientific">Alligator sinensis</name>
    <name type="common">Chinese alligator</name>
    <dbReference type="NCBI Taxonomy" id="38654"/>
    <lineage>
        <taxon>Eukaryota</taxon>
        <taxon>Metazoa</taxon>
        <taxon>Chordata</taxon>
        <taxon>Craniata</taxon>
        <taxon>Vertebrata</taxon>
        <taxon>Euteleostomi</taxon>
        <taxon>Archelosauria</taxon>
        <taxon>Archosauria</taxon>
        <taxon>Crocodylia</taxon>
        <taxon>Alligatoridae</taxon>
        <taxon>Alligatorinae</taxon>
        <taxon>Alligator</taxon>
    </lineage>
</organism>
<dbReference type="PRINTS" id="PR02098">
    <property type="entry name" value="HYLETHALUSS1"/>
</dbReference>